<comment type="caution">
    <text evidence="2">The sequence shown here is derived from an EMBL/GenBank/DDBJ whole genome shotgun (WGS) entry which is preliminary data.</text>
</comment>
<protein>
    <submittedName>
        <fullName evidence="2">DUF3667 domain-containing protein</fullName>
    </submittedName>
</protein>
<gene>
    <name evidence="2" type="ORF">ACFONJ_17460</name>
</gene>
<reference evidence="3" key="1">
    <citation type="journal article" date="2019" name="Int. J. Syst. Evol. Microbiol.">
        <title>The Global Catalogue of Microorganisms (GCM) 10K type strain sequencing project: providing services to taxonomists for standard genome sequencing and annotation.</title>
        <authorList>
            <consortium name="The Broad Institute Genomics Platform"/>
            <consortium name="The Broad Institute Genome Sequencing Center for Infectious Disease"/>
            <person name="Wu L."/>
            <person name="Ma J."/>
        </authorList>
    </citation>
    <scope>NUCLEOTIDE SEQUENCE [LARGE SCALE GENOMIC DNA]</scope>
    <source>
        <strain evidence="3">CECT 7798</strain>
    </source>
</reference>
<feature type="transmembrane region" description="Helical" evidence="1">
    <location>
        <begin position="225"/>
        <end position="247"/>
    </location>
</feature>
<evidence type="ECO:0000313" key="2">
    <source>
        <dbReference type="EMBL" id="MFC3757770.1"/>
    </source>
</evidence>
<keyword evidence="1" id="KW-0812">Transmembrane</keyword>
<organism evidence="2 3">
    <name type="scientific">Chryseobacterium tructae</name>
    <dbReference type="NCBI Taxonomy" id="1037380"/>
    <lineage>
        <taxon>Bacteria</taxon>
        <taxon>Pseudomonadati</taxon>
        <taxon>Bacteroidota</taxon>
        <taxon>Flavobacteriia</taxon>
        <taxon>Flavobacteriales</taxon>
        <taxon>Weeksellaceae</taxon>
        <taxon>Chryseobacterium group</taxon>
        <taxon>Chryseobacterium</taxon>
    </lineage>
</organism>
<keyword evidence="1" id="KW-1133">Transmembrane helix</keyword>
<dbReference type="RefSeq" id="WP_290299161.1">
    <property type="nucleotide sequence ID" value="NZ_JAUFQR010000001.1"/>
</dbReference>
<dbReference type="Pfam" id="PF12412">
    <property type="entry name" value="DUF3667"/>
    <property type="match status" value="1"/>
</dbReference>
<keyword evidence="3" id="KW-1185">Reference proteome</keyword>
<feature type="transmembrane region" description="Helical" evidence="1">
    <location>
        <begin position="156"/>
        <end position="178"/>
    </location>
</feature>
<feature type="transmembrane region" description="Helical" evidence="1">
    <location>
        <begin position="76"/>
        <end position="96"/>
    </location>
</feature>
<dbReference type="EMBL" id="JBHRYO010000002">
    <property type="protein sequence ID" value="MFC3757770.1"/>
    <property type="molecule type" value="Genomic_DNA"/>
</dbReference>
<evidence type="ECO:0000256" key="1">
    <source>
        <dbReference type="SAM" id="Phobius"/>
    </source>
</evidence>
<sequence length="250" mass="29101">MHNTCLNCNQAVTTKYCGYCGQKTSTHRYSLQHFIEHDFIHGVWHVDKGILFTVKELFTRPGNSIREYIQGKRVNYFNFVTLLLLTATVSSILSHYSDIDYSALVADDQKAMMTSFQEFMTTYFKIFLLLSIPFNAFFSYLWFLKARFNYSEHLVLNAYKTSGDMIALLLLTLLTFFFKNSAGIISAYFMGYTVFSLVYGLWFYFQFFSQSGYSKISLFLRSLMIPVSFIFFQIIVGYIWGIVSSILHTQ</sequence>
<dbReference type="InterPro" id="IPR022134">
    <property type="entry name" value="DUF3667"/>
</dbReference>
<evidence type="ECO:0000313" key="3">
    <source>
        <dbReference type="Proteomes" id="UP001595735"/>
    </source>
</evidence>
<accession>A0ABV7Y1D8</accession>
<name>A0ABV7Y1D8_9FLAO</name>
<feature type="transmembrane region" description="Helical" evidence="1">
    <location>
        <begin position="184"/>
        <end position="205"/>
    </location>
</feature>
<proteinExistence type="predicted"/>
<keyword evidence="1" id="KW-0472">Membrane</keyword>
<feature type="transmembrane region" description="Helical" evidence="1">
    <location>
        <begin position="122"/>
        <end position="144"/>
    </location>
</feature>
<dbReference type="Proteomes" id="UP001595735">
    <property type="component" value="Unassembled WGS sequence"/>
</dbReference>